<comment type="catalytic activity">
    <reaction evidence="4">
        <text>(1R,6R)-6-hydroxy-2-succinyl-cyclohexa-2,4-diene-1-carboxylate = 2-succinylbenzoate + H2O</text>
        <dbReference type="Rhea" id="RHEA:10196"/>
        <dbReference type="ChEBI" id="CHEBI:15377"/>
        <dbReference type="ChEBI" id="CHEBI:18325"/>
        <dbReference type="ChEBI" id="CHEBI:58689"/>
        <dbReference type="EC" id="4.2.1.113"/>
    </reaction>
</comment>
<dbReference type="SFLD" id="SFLDF00009">
    <property type="entry name" value="o-succinylbenzoate_synthase"/>
    <property type="match status" value="1"/>
</dbReference>
<feature type="binding site" evidence="4">
    <location>
        <position position="237"/>
    </location>
    <ligand>
        <name>Mg(2+)</name>
        <dbReference type="ChEBI" id="CHEBI:18420"/>
    </ligand>
</feature>
<dbReference type="SFLD" id="SFLDG00180">
    <property type="entry name" value="muconate_cycloisomerase"/>
    <property type="match status" value="1"/>
</dbReference>
<reference evidence="8" key="1">
    <citation type="submission" date="2016-11" db="EMBL/GenBank/DDBJ databases">
        <authorList>
            <person name="Varghese N."/>
            <person name="Submissions S."/>
        </authorList>
    </citation>
    <scope>NUCLEOTIDE SEQUENCE [LARGE SCALE GENOMIC DNA]</scope>
    <source>
        <strain evidence="8">DSM 22212</strain>
    </source>
</reference>
<dbReference type="InterPro" id="IPR010196">
    <property type="entry name" value="OSB_synthase_MenC1"/>
</dbReference>
<dbReference type="SFLD" id="SFLDS00001">
    <property type="entry name" value="Enolase"/>
    <property type="match status" value="1"/>
</dbReference>
<dbReference type="InterPro" id="IPR036849">
    <property type="entry name" value="Enolase-like_C_sf"/>
</dbReference>
<proteinExistence type="inferred from homology"/>
<dbReference type="GO" id="GO:0000287">
    <property type="term" value="F:magnesium ion binding"/>
    <property type="evidence" value="ECO:0007669"/>
    <property type="project" value="UniProtKB-UniRule"/>
</dbReference>
<keyword evidence="2 4" id="KW-0460">Magnesium</keyword>
<comment type="pathway">
    <text evidence="4">Quinol/quinone metabolism; 1,4-dihydroxy-2-naphthoate biosynthesis; 1,4-dihydroxy-2-naphthoate from chorismate: step 4/7.</text>
</comment>
<dbReference type="EMBL" id="FRAU01000001">
    <property type="protein sequence ID" value="SHK15962.1"/>
    <property type="molecule type" value="Genomic_DNA"/>
</dbReference>
<keyword evidence="8" id="KW-1185">Reference proteome</keyword>
<dbReference type="SMART" id="SM00922">
    <property type="entry name" value="MR_MLE"/>
    <property type="match status" value="1"/>
</dbReference>
<gene>
    <name evidence="4" type="primary">menC</name>
    <name evidence="7" type="ORF">SAMN04488087_0487</name>
</gene>
<dbReference type="Pfam" id="PF13378">
    <property type="entry name" value="MR_MLE_C"/>
    <property type="match status" value="1"/>
</dbReference>
<dbReference type="InterPro" id="IPR041338">
    <property type="entry name" value="OSBS_N"/>
</dbReference>
<protein>
    <recommendedName>
        <fullName evidence="4 5">o-succinylbenzoate synthase</fullName>
        <shortName evidence="4">OSB synthase</shortName>
        <shortName evidence="4">OSBS</shortName>
        <ecNumber evidence="4 5">4.2.1.113</ecNumber>
    </recommendedName>
    <alternativeName>
        <fullName evidence="4">4-(2'-carboxyphenyl)-4-oxybutyric acid synthase</fullName>
    </alternativeName>
    <alternativeName>
        <fullName evidence="4">o-succinylbenzoic acid synthase</fullName>
    </alternativeName>
</protein>
<dbReference type="NCBIfam" id="TIGR01927">
    <property type="entry name" value="menC_gam_Gplu"/>
    <property type="match status" value="1"/>
</dbReference>
<accession>A0A1M6Q6T5</accession>
<dbReference type="Gene3D" id="3.30.390.10">
    <property type="entry name" value="Enolase-like, N-terminal domain"/>
    <property type="match status" value="1"/>
</dbReference>
<comment type="cofactor">
    <cofactor evidence="4">
        <name>a divalent metal cation</name>
        <dbReference type="ChEBI" id="CHEBI:60240"/>
    </cofactor>
</comment>
<dbReference type="PROSITE" id="PS00909">
    <property type="entry name" value="MR_MLE_2"/>
    <property type="match status" value="1"/>
</dbReference>
<keyword evidence="4" id="KW-0474">Menaquinone biosynthesis</keyword>
<dbReference type="SUPFAM" id="SSF54826">
    <property type="entry name" value="Enolase N-terminal domain-like"/>
    <property type="match status" value="1"/>
</dbReference>
<feature type="binding site" evidence="4">
    <location>
        <position position="188"/>
    </location>
    <ligand>
        <name>Mg(2+)</name>
        <dbReference type="ChEBI" id="CHEBI:18420"/>
    </ligand>
</feature>
<dbReference type="EC" id="4.2.1.113" evidence="4 5"/>
<dbReference type="GO" id="GO:0009063">
    <property type="term" value="P:amino acid catabolic process"/>
    <property type="evidence" value="ECO:0007669"/>
    <property type="project" value="InterPro"/>
</dbReference>
<comment type="similarity">
    <text evidence="4">Belongs to the mandelate racemase/muconate lactonizing enzyme family. MenC type 1 subfamily.</text>
</comment>
<dbReference type="InterPro" id="IPR029017">
    <property type="entry name" value="Enolase-like_N"/>
</dbReference>
<feature type="active site" description="Proton donor" evidence="4">
    <location>
        <position position="159"/>
    </location>
</feature>
<dbReference type="Proteomes" id="UP000185812">
    <property type="component" value="Unassembled WGS sequence"/>
</dbReference>
<keyword evidence="1 4" id="KW-0479">Metal-binding</keyword>
<comment type="pathway">
    <text evidence="4">Quinol/quinone metabolism; menaquinone biosynthesis.</text>
</comment>
<feature type="active site" description="Proton acceptor" evidence="4">
    <location>
        <position position="260"/>
    </location>
</feature>
<dbReference type="PANTHER" id="PTHR48073">
    <property type="entry name" value="O-SUCCINYLBENZOATE SYNTHASE-RELATED"/>
    <property type="match status" value="1"/>
</dbReference>
<organism evidence="7 8">
    <name type="scientific">Rhodothermus profundi</name>
    <dbReference type="NCBI Taxonomy" id="633813"/>
    <lineage>
        <taxon>Bacteria</taxon>
        <taxon>Pseudomonadati</taxon>
        <taxon>Rhodothermota</taxon>
        <taxon>Rhodothermia</taxon>
        <taxon>Rhodothermales</taxon>
        <taxon>Rhodothermaceae</taxon>
        <taxon>Rhodothermus</taxon>
    </lineage>
</organism>
<evidence type="ECO:0000256" key="3">
    <source>
        <dbReference type="ARBA" id="ARBA00023239"/>
    </source>
</evidence>
<evidence type="ECO:0000313" key="8">
    <source>
        <dbReference type="Proteomes" id="UP000185812"/>
    </source>
</evidence>
<dbReference type="Gene3D" id="3.20.20.120">
    <property type="entry name" value="Enolase-like C-terminal domain"/>
    <property type="match status" value="1"/>
</dbReference>
<evidence type="ECO:0000256" key="2">
    <source>
        <dbReference type="ARBA" id="ARBA00022842"/>
    </source>
</evidence>
<dbReference type="RefSeq" id="WP_072714586.1">
    <property type="nucleotide sequence ID" value="NZ_FRAU01000001.1"/>
</dbReference>
<comment type="function">
    <text evidence="4">Converts 2-succinyl-6-hydroxy-2,4-cyclohexadiene-1-carboxylate (SHCHC) to 2-succinylbenzoate (OSB).</text>
</comment>
<dbReference type="STRING" id="633813.SAMN04488087_0487"/>
<dbReference type="InterPro" id="IPR013342">
    <property type="entry name" value="Mandelate_racemase_C"/>
</dbReference>
<dbReference type="SUPFAM" id="SSF51604">
    <property type="entry name" value="Enolase C-terminal domain-like"/>
    <property type="match status" value="1"/>
</dbReference>
<dbReference type="GO" id="GO:0009234">
    <property type="term" value="P:menaquinone biosynthetic process"/>
    <property type="evidence" value="ECO:0007669"/>
    <property type="project" value="UniProtKB-UniRule"/>
</dbReference>
<dbReference type="Pfam" id="PF21508">
    <property type="entry name" value="MenC_N"/>
    <property type="match status" value="1"/>
</dbReference>
<dbReference type="AlphaFoldDB" id="A0A1M6Q6T5"/>
<evidence type="ECO:0000256" key="1">
    <source>
        <dbReference type="ARBA" id="ARBA00022723"/>
    </source>
</evidence>
<feature type="binding site" evidence="4">
    <location>
        <position position="214"/>
    </location>
    <ligand>
        <name>Mg(2+)</name>
        <dbReference type="ChEBI" id="CHEBI:18420"/>
    </ligand>
</feature>
<keyword evidence="3 4" id="KW-0456">Lyase</keyword>
<dbReference type="UniPathway" id="UPA00079"/>
<dbReference type="InterPro" id="IPR018110">
    <property type="entry name" value="Mandel_Rmase/mucon_lact_enz_CS"/>
</dbReference>
<dbReference type="HAMAP" id="MF_00470">
    <property type="entry name" value="MenC_1"/>
    <property type="match status" value="1"/>
</dbReference>
<evidence type="ECO:0000313" key="7">
    <source>
        <dbReference type="EMBL" id="SHK15962.1"/>
    </source>
</evidence>
<sequence>MPETSWRLFRFALPLRISLPSGARVRQGWLIQIQQAEAVGWGEVAPLPGFSRETLDEAGRILQDRLFRLTSFPPEITWAEWAEAVEQSLESVPASVRWGVELALAQCQAARRGKRLDTWLAPDPLPMVSINALIPIDWREHPERLQAIRAAGYQAVKVKVGQHAPKEAAQDVRLLRNLLGPEVELRVDANRAWSLREALTFAEAIADRNVAYLEEPLRDPAELHDFVRRSPVPVALDETLAEQPDVPLHCWEGVAAVVLKPALIGGLLRAWQRAREANALGMTVVWSAAFETGVGTRGLLALAAASHSKAAAGLDPYHWLADDVVYPRLALHPATRVADALTGPWRLNAAVLEEVNEHA</sequence>
<dbReference type="OrthoDB" id="9775391at2"/>
<feature type="domain" description="Mandelate racemase/muconate lactonizing enzyme C-terminal" evidence="6">
    <location>
        <begin position="142"/>
        <end position="233"/>
    </location>
</feature>
<dbReference type="PANTHER" id="PTHR48073:SF2">
    <property type="entry name" value="O-SUCCINYLBENZOATE SYNTHASE"/>
    <property type="match status" value="1"/>
</dbReference>
<dbReference type="UniPathway" id="UPA01057">
    <property type="reaction ID" value="UER00165"/>
</dbReference>
<dbReference type="InterPro" id="IPR029065">
    <property type="entry name" value="Enolase_C-like"/>
</dbReference>
<dbReference type="GO" id="GO:0043748">
    <property type="term" value="F:O-succinylbenzoate synthase activity"/>
    <property type="evidence" value="ECO:0007669"/>
    <property type="project" value="UniProtKB-EC"/>
</dbReference>
<evidence type="ECO:0000259" key="6">
    <source>
        <dbReference type="SMART" id="SM00922"/>
    </source>
</evidence>
<name>A0A1M6Q6T5_9BACT</name>
<evidence type="ECO:0000256" key="5">
    <source>
        <dbReference type="NCBIfam" id="TIGR01927"/>
    </source>
</evidence>
<evidence type="ECO:0000256" key="4">
    <source>
        <dbReference type="HAMAP-Rule" id="MF_00470"/>
    </source>
</evidence>